<dbReference type="EMBL" id="QJVD01000009">
    <property type="protein sequence ID" value="PYI67481.1"/>
    <property type="molecule type" value="Genomic_DNA"/>
</dbReference>
<proteinExistence type="predicted"/>
<dbReference type="Pfam" id="PF02720">
    <property type="entry name" value="DUF222"/>
    <property type="match status" value="1"/>
</dbReference>
<name>A0A2V5L7A0_9MICC</name>
<evidence type="ECO:0000313" key="2">
    <source>
        <dbReference type="EMBL" id="PYI67481.1"/>
    </source>
</evidence>
<evidence type="ECO:0000313" key="3">
    <source>
        <dbReference type="Proteomes" id="UP000247832"/>
    </source>
</evidence>
<evidence type="ECO:0000259" key="1">
    <source>
        <dbReference type="Pfam" id="PF02720"/>
    </source>
</evidence>
<sequence length="196" mass="21449">MREVVKAAGAALIDVIRELENVKNAASASQAKAEVLFEVVERTRQVQAGVKGSALGRGTVLAVALARRESQWMAARHVASATRIVRKMPRTMEACSNGVLTERRAAIIEAGTEFLTPEQRLAVDEAVAGDIKTLEALGDRELDTTVKRFAYELDREAFTKCLQKGGGRSVMSACNPWQMAWLRSRRCCLSGRGQPF</sequence>
<dbReference type="Proteomes" id="UP000247832">
    <property type="component" value="Unassembled WGS sequence"/>
</dbReference>
<organism evidence="2 3">
    <name type="scientific">Arthrobacter livingstonensis</name>
    <dbReference type="NCBI Taxonomy" id="670078"/>
    <lineage>
        <taxon>Bacteria</taxon>
        <taxon>Bacillati</taxon>
        <taxon>Actinomycetota</taxon>
        <taxon>Actinomycetes</taxon>
        <taxon>Micrococcales</taxon>
        <taxon>Micrococcaceae</taxon>
        <taxon>Arthrobacter</taxon>
    </lineage>
</organism>
<dbReference type="OrthoDB" id="92197at1268"/>
<reference evidence="2 3" key="1">
    <citation type="submission" date="2018-05" db="EMBL/GenBank/DDBJ databases">
        <title>Genetic diversity of glacier-inhabiting Cryobacterium bacteria in China and description of Cryobacterium mengkeensis sp. nov. and Arthrobacter glacialis sp. nov.</title>
        <authorList>
            <person name="Liu Q."/>
            <person name="Xin Y.-H."/>
        </authorList>
    </citation>
    <scope>NUCLEOTIDE SEQUENCE [LARGE SCALE GENOMIC DNA]</scope>
    <source>
        <strain evidence="2 3">LI2</strain>
    </source>
</reference>
<dbReference type="AlphaFoldDB" id="A0A2V5L7A0"/>
<gene>
    <name evidence="2" type="ORF">CVV68_10345</name>
</gene>
<feature type="domain" description="DUF222" evidence="1">
    <location>
        <begin position="21"/>
        <end position="182"/>
    </location>
</feature>
<keyword evidence="3" id="KW-1185">Reference proteome</keyword>
<protein>
    <recommendedName>
        <fullName evidence="1">DUF222 domain-containing protein</fullName>
    </recommendedName>
</protein>
<comment type="caution">
    <text evidence="2">The sequence shown here is derived from an EMBL/GenBank/DDBJ whole genome shotgun (WGS) entry which is preliminary data.</text>
</comment>
<accession>A0A2V5L7A0</accession>
<dbReference type="InterPro" id="IPR003870">
    <property type="entry name" value="DUF222"/>
</dbReference>
<dbReference type="RefSeq" id="WP_110500920.1">
    <property type="nucleotide sequence ID" value="NZ_QJVD01000009.1"/>
</dbReference>